<dbReference type="Pfam" id="PF07110">
    <property type="entry name" value="EthD"/>
    <property type="match status" value="1"/>
</dbReference>
<evidence type="ECO:0000259" key="1">
    <source>
        <dbReference type="Pfam" id="PF07110"/>
    </source>
</evidence>
<reference evidence="2 3" key="1">
    <citation type="submission" date="2012-02" db="EMBL/GenBank/DDBJ databases">
        <title>Whole genome shotgun sequence of Gordonia sputi NBRC 100414.</title>
        <authorList>
            <person name="Yoshida I."/>
            <person name="Hosoyama A."/>
            <person name="Tsuchikane K."/>
            <person name="Katsumata H."/>
            <person name="Yamazaki S."/>
            <person name="Fujita N."/>
        </authorList>
    </citation>
    <scope>NUCLEOTIDE SEQUENCE [LARGE SCALE GENOMIC DNA]</scope>
    <source>
        <strain evidence="2 3">NBRC 100414</strain>
    </source>
</reference>
<dbReference type="SUPFAM" id="SSF54909">
    <property type="entry name" value="Dimeric alpha+beta barrel"/>
    <property type="match status" value="1"/>
</dbReference>
<proteinExistence type="predicted"/>
<dbReference type="NCBIfam" id="TIGR02118">
    <property type="entry name" value="EthD family reductase"/>
    <property type="match status" value="1"/>
</dbReference>
<dbReference type="PANTHER" id="PTHR40260:SF2">
    <property type="entry name" value="BLR8190 PROTEIN"/>
    <property type="match status" value="1"/>
</dbReference>
<evidence type="ECO:0000313" key="3">
    <source>
        <dbReference type="Proteomes" id="UP000005845"/>
    </source>
</evidence>
<dbReference type="RefSeq" id="WP_005207341.1">
    <property type="nucleotide sequence ID" value="NZ_BAFC01000094.1"/>
</dbReference>
<sequence>MYQITIIYSQPTDPAAFDDYYSKKHVPLVDAIAGVATFNFGKCESLDDTPPAAYALAQLRFDSKDAALQALGSPAGQAAAGDVANFATGGATMLFSGDA</sequence>
<dbReference type="EMBL" id="BAFC01000094">
    <property type="protein sequence ID" value="GAB40282.1"/>
    <property type="molecule type" value="Genomic_DNA"/>
</dbReference>
<comment type="caution">
    <text evidence="2">The sequence shown here is derived from an EMBL/GenBank/DDBJ whole genome shotgun (WGS) entry which is preliminary data.</text>
</comment>
<dbReference type="AlphaFoldDB" id="H5U3H4"/>
<dbReference type="eggNOG" id="COG3224">
    <property type="taxonomic scope" value="Bacteria"/>
</dbReference>
<feature type="domain" description="EthD" evidence="1">
    <location>
        <begin position="10"/>
        <end position="88"/>
    </location>
</feature>
<dbReference type="PANTHER" id="PTHR40260">
    <property type="entry name" value="BLR8190 PROTEIN"/>
    <property type="match status" value="1"/>
</dbReference>
<protein>
    <recommendedName>
        <fullName evidence="1">EthD domain-containing protein</fullName>
    </recommendedName>
</protein>
<keyword evidence="3" id="KW-1185">Reference proteome</keyword>
<dbReference type="InterPro" id="IPR009799">
    <property type="entry name" value="EthD_dom"/>
</dbReference>
<evidence type="ECO:0000313" key="2">
    <source>
        <dbReference type="EMBL" id="GAB40282.1"/>
    </source>
</evidence>
<name>H5U3H4_9ACTN</name>
<dbReference type="InterPro" id="IPR011008">
    <property type="entry name" value="Dimeric_a/b-barrel"/>
</dbReference>
<gene>
    <name evidence="2" type="ORF">GOSPT_096_00120</name>
</gene>
<dbReference type="Proteomes" id="UP000005845">
    <property type="component" value="Unassembled WGS sequence"/>
</dbReference>
<dbReference type="Gene3D" id="3.30.70.100">
    <property type="match status" value="1"/>
</dbReference>
<organism evidence="2 3">
    <name type="scientific">Gordonia sputi NBRC 100414</name>
    <dbReference type="NCBI Taxonomy" id="1089453"/>
    <lineage>
        <taxon>Bacteria</taxon>
        <taxon>Bacillati</taxon>
        <taxon>Actinomycetota</taxon>
        <taxon>Actinomycetes</taxon>
        <taxon>Mycobacteriales</taxon>
        <taxon>Gordoniaceae</taxon>
        <taxon>Gordonia</taxon>
    </lineage>
</organism>
<accession>H5U3H4</accession>
<dbReference type="GO" id="GO:0016491">
    <property type="term" value="F:oxidoreductase activity"/>
    <property type="evidence" value="ECO:0007669"/>
    <property type="project" value="InterPro"/>
</dbReference>